<feature type="region of interest" description="Disordered" evidence="2">
    <location>
        <begin position="1"/>
        <end position="26"/>
    </location>
</feature>
<dbReference type="Pfam" id="PF04434">
    <property type="entry name" value="SWIM"/>
    <property type="match status" value="1"/>
</dbReference>
<dbReference type="RefSeq" id="WP_147927788.1">
    <property type="nucleotide sequence ID" value="NZ_VKAC01000012.1"/>
</dbReference>
<name>A0A5C8Z724_9ACTN</name>
<keyword evidence="1" id="KW-0863">Zinc-finger</keyword>
<feature type="domain" description="SWIM-type" evidence="3">
    <location>
        <begin position="142"/>
        <end position="177"/>
    </location>
</feature>
<sequence length="295" mass="30617">MTVGKTPWDSSWPPGSRIPADGIRPRSKRGAFATTWWGRRFTDAVEEAAGPGRLSRGRTYARAGQVVHLDVGTPGTRTAGRVLATVQGSRSRPYDVVLTLGTWDAETRGELADALAADPSVLTAVLGGTLPEAFEQLCLDAGLVLLPRSLSDLRTSCTCPDLVEPCKHAAAVVYLLAERLDDDPFTVLRLRGVDRDGLLSLVAERRAALDGDGGTGEVGDGGGRAAPARRAAVGGPLPADASFWRGRPLPPPPDPAVPPGASALDALDASFLGPAGDAVVARLRPLLDAVAGGGR</sequence>
<keyword evidence="1" id="KW-0479">Metal-binding</keyword>
<dbReference type="Proteomes" id="UP000321234">
    <property type="component" value="Unassembled WGS sequence"/>
</dbReference>
<dbReference type="InterPro" id="IPR007527">
    <property type="entry name" value="Znf_SWIM"/>
</dbReference>
<dbReference type="AlphaFoldDB" id="A0A5C8Z724"/>
<feature type="region of interest" description="Disordered" evidence="2">
    <location>
        <begin position="212"/>
        <end position="231"/>
    </location>
</feature>
<evidence type="ECO:0000313" key="5">
    <source>
        <dbReference type="Proteomes" id="UP000321234"/>
    </source>
</evidence>
<protein>
    <recommendedName>
        <fullName evidence="3">SWIM-type domain-containing protein</fullName>
    </recommendedName>
</protein>
<dbReference type="EMBL" id="VKAC01000012">
    <property type="protein sequence ID" value="TXR52666.1"/>
    <property type="molecule type" value="Genomic_DNA"/>
</dbReference>
<organism evidence="4 5">
    <name type="scientific">Quadrisphaera setariae</name>
    <dbReference type="NCBI Taxonomy" id="2593304"/>
    <lineage>
        <taxon>Bacteria</taxon>
        <taxon>Bacillati</taxon>
        <taxon>Actinomycetota</taxon>
        <taxon>Actinomycetes</taxon>
        <taxon>Kineosporiales</taxon>
        <taxon>Kineosporiaceae</taxon>
        <taxon>Quadrisphaera</taxon>
    </lineage>
</organism>
<reference evidence="4 5" key="1">
    <citation type="submission" date="2019-07" db="EMBL/GenBank/DDBJ databases">
        <title>Quadrisphaera sp. strain DD2A genome sequencing and assembly.</title>
        <authorList>
            <person name="Kim I."/>
        </authorList>
    </citation>
    <scope>NUCLEOTIDE SEQUENCE [LARGE SCALE GENOMIC DNA]</scope>
    <source>
        <strain evidence="4 5">DD2A</strain>
    </source>
</reference>
<gene>
    <name evidence="4" type="ORF">FMM08_18080</name>
</gene>
<dbReference type="OrthoDB" id="188274at2"/>
<dbReference type="PANTHER" id="PTHR38133:SF1">
    <property type="entry name" value="SLR1429 PROTEIN"/>
    <property type="match status" value="1"/>
</dbReference>
<dbReference type="PANTHER" id="PTHR38133">
    <property type="entry name" value="SLR1429 PROTEIN"/>
    <property type="match status" value="1"/>
</dbReference>
<dbReference type="PROSITE" id="PS50966">
    <property type="entry name" value="ZF_SWIM"/>
    <property type="match status" value="1"/>
</dbReference>
<keyword evidence="1" id="KW-0862">Zinc</keyword>
<evidence type="ECO:0000256" key="2">
    <source>
        <dbReference type="SAM" id="MobiDB-lite"/>
    </source>
</evidence>
<keyword evidence="5" id="KW-1185">Reference proteome</keyword>
<feature type="compositionally biased region" description="Gly residues" evidence="2">
    <location>
        <begin position="212"/>
        <end position="224"/>
    </location>
</feature>
<comment type="caution">
    <text evidence="4">The sequence shown here is derived from an EMBL/GenBank/DDBJ whole genome shotgun (WGS) entry which is preliminary data.</text>
</comment>
<evidence type="ECO:0000259" key="3">
    <source>
        <dbReference type="PROSITE" id="PS50966"/>
    </source>
</evidence>
<proteinExistence type="predicted"/>
<evidence type="ECO:0000256" key="1">
    <source>
        <dbReference type="PROSITE-ProRule" id="PRU00325"/>
    </source>
</evidence>
<accession>A0A5C8Z724</accession>
<dbReference type="GO" id="GO:0008270">
    <property type="term" value="F:zinc ion binding"/>
    <property type="evidence" value="ECO:0007669"/>
    <property type="project" value="UniProtKB-KW"/>
</dbReference>
<evidence type="ECO:0000313" key="4">
    <source>
        <dbReference type="EMBL" id="TXR52666.1"/>
    </source>
</evidence>